<comment type="caution">
    <text evidence="2">The sequence shown here is derived from an EMBL/GenBank/DDBJ whole genome shotgun (WGS) entry which is preliminary data.</text>
</comment>
<dbReference type="Pfam" id="PF01850">
    <property type="entry name" value="PIN"/>
    <property type="match status" value="1"/>
</dbReference>
<organism evidence="2">
    <name type="scientific">marine sediment metagenome</name>
    <dbReference type="NCBI Taxonomy" id="412755"/>
    <lineage>
        <taxon>unclassified sequences</taxon>
        <taxon>metagenomes</taxon>
        <taxon>ecological metagenomes</taxon>
    </lineage>
</organism>
<dbReference type="EMBL" id="BARV01041084">
    <property type="protein sequence ID" value="GAI47777.1"/>
    <property type="molecule type" value="Genomic_DNA"/>
</dbReference>
<sequence length="61" mass="6798">PVTSEIVMKASKIQAKRIQKGKRLPFIDLLIGTTAIVYNSNLFSSDEDMKNLVEFGLELVS</sequence>
<dbReference type="SUPFAM" id="SSF88723">
    <property type="entry name" value="PIN domain-like"/>
    <property type="match status" value="1"/>
</dbReference>
<dbReference type="InterPro" id="IPR029060">
    <property type="entry name" value="PIN-like_dom_sf"/>
</dbReference>
<feature type="non-terminal residue" evidence="2">
    <location>
        <position position="1"/>
    </location>
</feature>
<accession>X1NUP8</accession>
<evidence type="ECO:0000259" key="1">
    <source>
        <dbReference type="Pfam" id="PF01850"/>
    </source>
</evidence>
<protein>
    <recommendedName>
        <fullName evidence="1">PIN domain-containing protein</fullName>
    </recommendedName>
</protein>
<reference evidence="2" key="1">
    <citation type="journal article" date="2014" name="Front. Microbiol.">
        <title>High frequency of phylogenetically diverse reductive dehalogenase-homologous genes in deep subseafloor sedimentary metagenomes.</title>
        <authorList>
            <person name="Kawai M."/>
            <person name="Futagami T."/>
            <person name="Toyoda A."/>
            <person name="Takaki Y."/>
            <person name="Nishi S."/>
            <person name="Hori S."/>
            <person name="Arai W."/>
            <person name="Tsubouchi T."/>
            <person name="Morono Y."/>
            <person name="Uchiyama I."/>
            <person name="Ito T."/>
            <person name="Fujiyama A."/>
            <person name="Inagaki F."/>
            <person name="Takami H."/>
        </authorList>
    </citation>
    <scope>NUCLEOTIDE SEQUENCE</scope>
    <source>
        <strain evidence="2">Expedition CK06-06</strain>
    </source>
</reference>
<proteinExistence type="predicted"/>
<dbReference type="AlphaFoldDB" id="X1NUP8"/>
<gene>
    <name evidence="2" type="ORF">S06H3_62353</name>
</gene>
<evidence type="ECO:0000313" key="2">
    <source>
        <dbReference type="EMBL" id="GAI47777.1"/>
    </source>
</evidence>
<dbReference type="Gene3D" id="3.40.50.1010">
    <property type="entry name" value="5'-nuclease"/>
    <property type="match status" value="1"/>
</dbReference>
<feature type="domain" description="PIN" evidence="1">
    <location>
        <begin position="2"/>
        <end position="52"/>
    </location>
</feature>
<dbReference type="InterPro" id="IPR002716">
    <property type="entry name" value="PIN_dom"/>
</dbReference>
<name>X1NUP8_9ZZZZ</name>